<accession>A0A1T4NPD0</accession>
<dbReference type="STRING" id="1123491.SAMN02745782_01401"/>
<dbReference type="RefSeq" id="WP_078925806.1">
    <property type="nucleotide sequence ID" value="NZ_FUXB01000006.1"/>
</dbReference>
<dbReference type="OrthoDB" id="5902234at2"/>
<reference evidence="2" key="1">
    <citation type="submission" date="2017-02" db="EMBL/GenBank/DDBJ databases">
        <authorList>
            <person name="Varghese N."/>
            <person name="Submissions S."/>
        </authorList>
    </citation>
    <scope>NUCLEOTIDE SEQUENCE [LARGE SCALE GENOMIC DNA]</scope>
    <source>
        <strain evidence="2">DSM 19608</strain>
    </source>
</reference>
<keyword evidence="2" id="KW-1185">Reference proteome</keyword>
<dbReference type="InterPro" id="IPR023696">
    <property type="entry name" value="Ureohydrolase_dom_sf"/>
</dbReference>
<dbReference type="GO" id="GO:0046872">
    <property type="term" value="F:metal ion binding"/>
    <property type="evidence" value="ECO:0007669"/>
    <property type="project" value="InterPro"/>
</dbReference>
<gene>
    <name evidence="1" type="ORF">SAMN02745782_01401</name>
</gene>
<dbReference type="Pfam" id="PF00491">
    <property type="entry name" value="Arginase"/>
    <property type="match status" value="1"/>
</dbReference>
<evidence type="ECO:0000313" key="1">
    <source>
        <dbReference type="EMBL" id="SJZ80955.1"/>
    </source>
</evidence>
<proteinExistence type="predicted"/>
<protein>
    <submittedName>
        <fullName evidence="1">Arginase family protein</fullName>
    </submittedName>
</protein>
<name>A0A1T4NPD0_VIBCI</name>
<evidence type="ECO:0000313" key="2">
    <source>
        <dbReference type="Proteomes" id="UP000190834"/>
    </source>
</evidence>
<dbReference type="InterPro" id="IPR006035">
    <property type="entry name" value="Ureohydrolase"/>
</dbReference>
<dbReference type="EMBL" id="FUXB01000006">
    <property type="protein sequence ID" value="SJZ80955.1"/>
    <property type="molecule type" value="Genomic_DNA"/>
</dbReference>
<organism evidence="1 2">
    <name type="scientific">Vibrio cincinnatiensis DSM 19608</name>
    <dbReference type="NCBI Taxonomy" id="1123491"/>
    <lineage>
        <taxon>Bacteria</taxon>
        <taxon>Pseudomonadati</taxon>
        <taxon>Pseudomonadota</taxon>
        <taxon>Gammaproteobacteria</taxon>
        <taxon>Vibrionales</taxon>
        <taxon>Vibrionaceae</taxon>
        <taxon>Vibrio</taxon>
    </lineage>
</organism>
<dbReference type="Proteomes" id="UP000190834">
    <property type="component" value="Unassembled WGS sequence"/>
</dbReference>
<dbReference type="SUPFAM" id="SSF52768">
    <property type="entry name" value="Arginase/deacetylase"/>
    <property type="match status" value="1"/>
</dbReference>
<dbReference type="GeneID" id="70581650"/>
<dbReference type="Gene3D" id="3.40.800.10">
    <property type="entry name" value="Ureohydrolase domain"/>
    <property type="match status" value="1"/>
</dbReference>
<dbReference type="GO" id="GO:0016813">
    <property type="term" value="F:hydrolase activity, acting on carbon-nitrogen (but not peptide) bonds, in linear amidines"/>
    <property type="evidence" value="ECO:0007669"/>
    <property type="project" value="UniProtKB-ARBA"/>
</dbReference>
<sequence length="276" mass="31668">MLSLFKRYRLGRSSAPAMSAFTFCTVCEQVKPTSQVEFEFAQQSLEFASDWLYQQQVNANYADAGHLVLRDPADGRFRELLHHHLSIHSVPVILGNCHELLLNALPLLAVDNEELGIIHIGHQFELKQTLDRQVGSVYHFALSRYQQTRLFYFGIDADRVASQTWEYAEDLGCDWLTEDECSFRHRTQVKNQLDHYIEHCDQLVISIDLASLVPSNGLDDHKILDSQMVLRVLRQAVMSGKVKLIQLIGAKDKLIYSKQTKEIIDELGLLSRESFY</sequence>
<dbReference type="AlphaFoldDB" id="A0A1T4NPD0"/>